<dbReference type="InterPro" id="IPR033985">
    <property type="entry name" value="SusD-like_N"/>
</dbReference>
<evidence type="ECO:0000259" key="6">
    <source>
        <dbReference type="Pfam" id="PF07980"/>
    </source>
</evidence>
<evidence type="ECO:0000313" key="8">
    <source>
        <dbReference type="EMBL" id="MDT7828274.1"/>
    </source>
</evidence>
<evidence type="ECO:0000256" key="4">
    <source>
        <dbReference type="ARBA" id="ARBA00023136"/>
    </source>
</evidence>
<evidence type="ECO:0000256" key="3">
    <source>
        <dbReference type="ARBA" id="ARBA00022729"/>
    </source>
</evidence>
<evidence type="ECO:0000259" key="7">
    <source>
        <dbReference type="Pfam" id="PF14322"/>
    </source>
</evidence>
<protein>
    <submittedName>
        <fullName evidence="8">RagB/SusD family nutrient uptake outer membrane protein</fullName>
    </submittedName>
</protein>
<dbReference type="EMBL" id="JAVTTP010000001">
    <property type="protein sequence ID" value="MDT7828274.1"/>
    <property type="molecule type" value="Genomic_DNA"/>
</dbReference>
<keyword evidence="9" id="KW-1185">Reference proteome</keyword>
<reference evidence="8 9" key="1">
    <citation type="submission" date="2023-09" db="EMBL/GenBank/DDBJ databases">
        <title>Novel taxa isolated from Blanes Bay.</title>
        <authorList>
            <person name="Rey-Velasco X."/>
            <person name="Lucena T."/>
        </authorList>
    </citation>
    <scope>NUCLEOTIDE SEQUENCE [LARGE SCALE GENOMIC DNA]</scope>
    <source>
        <strain evidence="8 9">S334</strain>
    </source>
</reference>
<name>A0ABU3L3F9_9FLAO</name>
<evidence type="ECO:0000313" key="9">
    <source>
        <dbReference type="Proteomes" id="UP001250656"/>
    </source>
</evidence>
<sequence>MKYLKHILLIILAGTLCTNCEDNFLDTPPNDRIVSEKFWSTDNDAILASNAIYPYLLQDAMTYAMWDGMSDIGHVTLQWRQESLVEKGAHNAASSKIAQVWAFAYEGIQGANLFLANVDNFEPADPALIDRLKAEIRVIRAKLYMDLAMLFGDVPLSTSELTLEESLELTRTPIEEVWNFISSELTAAADVLPTTQSETGRITKGAALGLKARALLYAKRYEKAAVTAKEVIDLGVYSLYPSYENMFGYAAQNSNEVILDRQFTQNVNASNIYDILTPNSIWPQRNDLVPTKQCVDMYKMANGLDIMDPLSGFDPNNPYTGRDPRLGYSIFTLGSVLPNGQIYDPRPNSGTGDAIGSSENSTYSGFNVKKYLTPEDNPDPNNCGINLILLRYADVLLMYAESKIEANDIDQSVLDAINEVRGRPDVNMPAISGIFDQAELRQIVRDERAVELAFEGLRYFDIRRWRIAEDLTGIIYGMTYENEEGDLTTIALTGFDVSFNKDRDYLWPIPFNELVLNPNLTQNPGW</sequence>
<gene>
    <name evidence="8" type="ORF">RQM65_06330</name>
</gene>
<keyword evidence="4" id="KW-0472">Membrane</keyword>
<dbReference type="CDD" id="cd08977">
    <property type="entry name" value="SusD"/>
    <property type="match status" value="1"/>
</dbReference>
<organism evidence="8 9">
    <name type="scientific">Pricia mediterranea</name>
    <dbReference type="NCBI Taxonomy" id="3076079"/>
    <lineage>
        <taxon>Bacteria</taxon>
        <taxon>Pseudomonadati</taxon>
        <taxon>Bacteroidota</taxon>
        <taxon>Flavobacteriia</taxon>
        <taxon>Flavobacteriales</taxon>
        <taxon>Flavobacteriaceae</taxon>
        <taxon>Pricia</taxon>
    </lineage>
</organism>
<dbReference type="SUPFAM" id="SSF48452">
    <property type="entry name" value="TPR-like"/>
    <property type="match status" value="1"/>
</dbReference>
<accession>A0ABU3L3F9</accession>
<comment type="subcellular location">
    <subcellularLocation>
        <location evidence="1">Cell outer membrane</location>
    </subcellularLocation>
</comment>
<dbReference type="InterPro" id="IPR011990">
    <property type="entry name" value="TPR-like_helical_dom_sf"/>
</dbReference>
<dbReference type="RefSeq" id="WP_314013507.1">
    <property type="nucleotide sequence ID" value="NZ_JAVTTP010000001.1"/>
</dbReference>
<comment type="caution">
    <text evidence="8">The sequence shown here is derived from an EMBL/GenBank/DDBJ whole genome shotgun (WGS) entry which is preliminary data.</text>
</comment>
<proteinExistence type="inferred from homology"/>
<dbReference type="Gene3D" id="1.25.40.390">
    <property type="match status" value="1"/>
</dbReference>
<comment type="similarity">
    <text evidence="2">Belongs to the SusD family.</text>
</comment>
<dbReference type="Proteomes" id="UP001250656">
    <property type="component" value="Unassembled WGS sequence"/>
</dbReference>
<feature type="domain" description="SusD-like N-terminal" evidence="7">
    <location>
        <begin position="79"/>
        <end position="214"/>
    </location>
</feature>
<evidence type="ECO:0000256" key="5">
    <source>
        <dbReference type="ARBA" id="ARBA00023237"/>
    </source>
</evidence>
<feature type="domain" description="RagB/SusD" evidence="6">
    <location>
        <begin position="256"/>
        <end position="526"/>
    </location>
</feature>
<keyword evidence="3" id="KW-0732">Signal</keyword>
<evidence type="ECO:0000256" key="1">
    <source>
        <dbReference type="ARBA" id="ARBA00004442"/>
    </source>
</evidence>
<dbReference type="Pfam" id="PF14322">
    <property type="entry name" value="SusD-like_3"/>
    <property type="match status" value="1"/>
</dbReference>
<dbReference type="InterPro" id="IPR012944">
    <property type="entry name" value="SusD_RagB_dom"/>
</dbReference>
<dbReference type="Pfam" id="PF07980">
    <property type="entry name" value="SusD_RagB"/>
    <property type="match status" value="1"/>
</dbReference>
<keyword evidence="5" id="KW-0998">Cell outer membrane</keyword>
<evidence type="ECO:0000256" key="2">
    <source>
        <dbReference type="ARBA" id="ARBA00006275"/>
    </source>
</evidence>